<protein>
    <submittedName>
        <fullName evidence="1">Uncharacterized protein</fullName>
    </submittedName>
</protein>
<evidence type="ECO:0000313" key="1">
    <source>
        <dbReference type="EMBL" id="KND86272.1"/>
    </source>
</evidence>
<dbReference type="OrthoDB" id="2013972at2759"/>
<sequence>MDKHGRSMGVDPHKTRHQLARAGFTEVNESVIKVCYSPWSGDPHEREVARWFNAALRRRLVALSCAPLTRKLGMSGEDVEQLCDRVYRDMCVLGQHAYCRVYIWTAKKPKMNR</sequence>
<dbReference type="STRING" id="1163406.A0A0L0MWN2"/>
<dbReference type="EMBL" id="LFRF01000064">
    <property type="protein sequence ID" value="KND86272.1"/>
    <property type="molecule type" value="Genomic_DNA"/>
</dbReference>
<accession>A0A0L0MWN2</accession>
<keyword evidence="2" id="KW-1185">Reference proteome</keyword>
<dbReference type="Proteomes" id="UP000036947">
    <property type="component" value="Unassembled WGS sequence"/>
</dbReference>
<comment type="caution">
    <text evidence="1">The sequence shown here is derived from an EMBL/GenBank/DDBJ whole genome shotgun (WGS) entry which is preliminary data.</text>
</comment>
<reference evidence="1 2" key="1">
    <citation type="journal article" date="2015" name="BMC Genomics">
        <title>The genome of the truffle-parasite Tolypocladium ophioglossoides and the evolution of antifungal peptaibiotics.</title>
        <authorList>
            <person name="Quandt C.A."/>
            <person name="Bushley K.E."/>
            <person name="Spatafora J.W."/>
        </authorList>
    </citation>
    <scope>NUCLEOTIDE SEQUENCE [LARGE SCALE GENOMIC DNA]</scope>
    <source>
        <strain evidence="1 2">CBS 100239</strain>
    </source>
</reference>
<organism evidence="1 2">
    <name type="scientific">Tolypocladium ophioglossoides (strain CBS 100239)</name>
    <name type="common">Snaketongue truffleclub</name>
    <name type="synonym">Elaphocordyceps ophioglossoides</name>
    <dbReference type="NCBI Taxonomy" id="1163406"/>
    <lineage>
        <taxon>Eukaryota</taxon>
        <taxon>Fungi</taxon>
        <taxon>Dikarya</taxon>
        <taxon>Ascomycota</taxon>
        <taxon>Pezizomycotina</taxon>
        <taxon>Sordariomycetes</taxon>
        <taxon>Hypocreomycetidae</taxon>
        <taxon>Hypocreales</taxon>
        <taxon>Ophiocordycipitaceae</taxon>
        <taxon>Tolypocladium</taxon>
    </lineage>
</organism>
<gene>
    <name evidence="1" type="ORF">TOPH_09103</name>
</gene>
<evidence type="ECO:0000313" key="2">
    <source>
        <dbReference type="Proteomes" id="UP000036947"/>
    </source>
</evidence>
<proteinExistence type="predicted"/>
<name>A0A0L0MWN2_TOLOC</name>
<dbReference type="AlphaFoldDB" id="A0A0L0MWN2"/>